<reference evidence="2 3" key="1">
    <citation type="journal article" date="2005" name="Int. J. Syst. Evol. Microbiol.">
        <title>Bacillus litoralis sp. nov., isolated from a tidal flat of the Yellow Sea in Korea.</title>
        <authorList>
            <person name="Yoon J.H."/>
            <person name="Oh T.K."/>
        </authorList>
    </citation>
    <scope>NUCLEOTIDE SEQUENCE [LARGE SCALE GENOMIC DNA]</scope>
    <source>
        <strain evidence="2 3">SW-211</strain>
    </source>
</reference>
<accession>A0A5C6W4E8</accession>
<feature type="transmembrane region" description="Helical" evidence="1">
    <location>
        <begin position="12"/>
        <end position="34"/>
    </location>
</feature>
<organism evidence="2 3">
    <name type="scientific">Metabacillus litoralis</name>
    <dbReference type="NCBI Taxonomy" id="152268"/>
    <lineage>
        <taxon>Bacteria</taxon>
        <taxon>Bacillati</taxon>
        <taxon>Bacillota</taxon>
        <taxon>Bacilli</taxon>
        <taxon>Bacillales</taxon>
        <taxon>Bacillaceae</taxon>
        <taxon>Metabacillus</taxon>
    </lineage>
</organism>
<protein>
    <recommendedName>
        <fullName evidence="4">General stress protein</fullName>
    </recommendedName>
</protein>
<feature type="transmembrane region" description="Helical" evidence="1">
    <location>
        <begin position="46"/>
        <end position="66"/>
    </location>
</feature>
<feature type="transmembrane region" description="Helical" evidence="1">
    <location>
        <begin position="118"/>
        <end position="137"/>
    </location>
</feature>
<evidence type="ECO:0000313" key="2">
    <source>
        <dbReference type="EMBL" id="TXC92827.1"/>
    </source>
</evidence>
<keyword evidence="1" id="KW-0472">Membrane</keyword>
<keyword evidence="3" id="KW-1185">Reference proteome</keyword>
<dbReference type="OrthoDB" id="4826010at2"/>
<feature type="transmembrane region" description="Helical" evidence="1">
    <location>
        <begin position="86"/>
        <end position="106"/>
    </location>
</feature>
<dbReference type="Proteomes" id="UP000321363">
    <property type="component" value="Unassembled WGS sequence"/>
</dbReference>
<evidence type="ECO:0000256" key="1">
    <source>
        <dbReference type="SAM" id="Phobius"/>
    </source>
</evidence>
<sequence>MKKNVEKKLFSLMSGEFFALVMFAFLWILYINILDTFDAHLTSLENIYAFLLLEFILLQGSIYWYLKWSKVKHNKSYHLSHRQLHVFRWFRRINVLLLCLGLFILLKNIGYSPITFNGFYLFLYCFALIEYINYYHLRLSYLTSQELKELLHQKGLRSSILARELRNMNN</sequence>
<keyword evidence="1" id="KW-1133">Transmembrane helix</keyword>
<dbReference type="AlphaFoldDB" id="A0A5C6W4E8"/>
<comment type="caution">
    <text evidence="2">The sequence shown here is derived from an EMBL/GenBank/DDBJ whole genome shotgun (WGS) entry which is preliminary data.</text>
</comment>
<evidence type="ECO:0008006" key="4">
    <source>
        <dbReference type="Google" id="ProtNLM"/>
    </source>
</evidence>
<evidence type="ECO:0000313" key="3">
    <source>
        <dbReference type="Proteomes" id="UP000321363"/>
    </source>
</evidence>
<gene>
    <name evidence="2" type="ORF">FS935_01110</name>
</gene>
<dbReference type="EMBL" id="VOQF01000001">
    <property type="protein sequence ID" value="TXC92827.1"/>
    <property type="molecule type" value="Genomic_DNA"/>
</dbReference>
<keyword evidence="1" id="KW-0812">Transmembrane</keyword>
<proteinExistence type="predicted"/>
<dbReference type="RefSeq" id="WP_146945688.1">
    <property type="nucleotide sequence ID" value="NZ_VOQF01000001.1"/>
</dbReference>
<name>A0A5C6W4E8_9BACI</name>